<dbReference type="InterPro" id="IPR036555">
    <property type="entry name" value="NusA_N_sf"/>
</dbReference>
<dbReference type="GO" id="GO:0031564">
    <property type="term" value="P:transcription antitermination"/>
    <property type="evidence" value="ECO:0007669"/>
    <property type="project" value="UniProtKB-UniRule"/>
</dbReference>
<organism evidence="10 11">
    <name type="scientific">Dehalobacter restrictus</name>
    <dbReference type="NCBI Taxonomy" id="55583"/>
    <lineage>
        <taxon>Bacteria</taxon>
        <taxon>Bacillati</taxon>
        <taxon>Bacillota</taxon>
        <taxon>Clostridia</taxon>
        <taxon>Eubacteriales</taxon>
        <taxon>Desulfitobacteriaceae</taxon>
        <taxon>Dehalobacter</taxon>
    </lineage>
</organism>
<dbReference type="AlphaFoldDB" id="A0A857DFZ6"/>
<sequence length="490" mass="55898">MNMEFIEAIHELEKEKGISTEILFEAIEAALISAYKKNFSSLQNVRIHIDRLNGEIKVYARKNVVEIADDPRTQISLEEAKKMDPNYSTEDIVEFEVTPRDFGRIAAQTAKQVVVQRIREAERGLIYDEYINREGDIVTGIVQRYEQRNVIVDLGKVEAVLPASEQNPGVNYQPFERIKAYVVEVKKTTKGPQILLSRTHPGLIKRLFELEVPEIHDGIVEIKAVAREAGARSKIAVYSKDKNVDPVGACVGPKGSRVQNIVNELKGEKMDIINWSADPIDFVSNALSPARVLGVYPRYEDKVTLVVVPDYQLSLAIGKEGQNARLAAKLTGWKIDIKNETQALAQNLIPEDSYQDEEYESEYYEQAYEPYEEGEYTDYEDEPYGDYVEGEYEESEEEYQEYDEGYQDYTEEGYDEYGDGSYQEDEDSQYYDEYDESAEYDGDENARNENSDADVSYSELESPANEASQVDEQQEAEKPKKKAKSSSKKK</sequence>
<evidence type="ECO:0000256" key="3">
    <source>
        <dbReference type="ARBA" id="ARBA00022814"/>
    </source>
</evidence>
<keyword evidence="3 7" id="KW-0889">Transcription antitermination</keyword>
<dbReference type="FunFam" id="3.30.1480.10:FF:000002">
    <property type="entry name" value="Transcription termination/antitermination protein NusA"/>
    <property type="match status" value="1"/>
</dbReference>
<dbReference type="PANTHER" id="PTHR22648">
    <property type="entry name" value="TRANSCRIPTION TERMINATION FACTOR NUSA"/>
    <property type="match status" value="1"/>
</dbReference>
<dbReference type="EMBL" id="CP046996">
    <property type="protein sequence ID" value="QHA00214.1"/>
    <property type="molecule type" value="Genomic_DNA"/>
</dbReference>
<dbReference type="CDD" id="cd22529">
    <property type="entry name" value="KH-II_NusA_rpt2"/>
    <property type="match status" value="1"/>
</dbReference>
<feature type="domain" description="S1 motif" evidence="9">
    <location>
        <begin position="135"/>
        <end position="199"/>
    </location>
</feature>
<keyword evidence="1 7" id="KW-0806">Transcription termination</keyword>
<dbReference type="Pfam" id="PF00575">
    <property type="entry name" value="S1"/>
    <property type="match status" value="1"/>
</dbReference>
<evidence type="ECO:0000313" key="10">
    <source>
        <dbReference type="EMBL" id="QHA00214.1"/>
    </source>
</evidence>
<dbReference type="InterPro" id="IPR015946">
    <property type="entry name" value="KH_dom-like_a/b"/>
</dbReference>
<dbReference type="Pfam" id="PF26594">
    <property type="entry name" value="KH_NusA_2nd"/>
    <property type="match status" value="1"/>
</dbReference>
<evidence type="ECO:0000256" key="8">
    <source>
        <dbReference type="SAM" id="MobiDB-lite"/>
    </source>
</evidence>
<dbReference type="FunFam" id="3.30.300.20:FF:000005">
    <property type="entry name" value="Transcription termination/antitermination protein NusA"/>
    <property type="match status" value="1"/>
</dbReference>
<dbReference type="GO" id="GO:0006353">
    <property type="term" value="P:DNA-templated transcription termination"/>
    <property type="evidence" value="ECO:0007669"/>
    <property type="project" value="UniProtKB-UniRule"/>
</dbReference>
<evidence type="ECO:0000259" key="9">
    <source>
        <dbReference type="PROSITE" id="PS50126"/>
    </source>
</evidence>
<dbReference type="PANTHER" id="PTHR22648:SF0">
    <property type="entry name" value="TRANSCRIPTION TERMINATION_ANTITERMINATION PROTEIN NUSA"/>
    <property type="match status" value="1"/>
</dbReference>
<dbReference type="Gene3D" id="3.30.300.20">
    <property type="match status" value="2"/>
</dbReference>
<dbReference type="InterPro" id="IPR010213">
    <property type="entry name" value="TF_NusA"/>
</dbReference>
<dbReference type="HAMAP" id="MF_00945_B">
    <property type="entry name" value="NusA_B"/>
    <property type="match status" value="1"/>
</dbReference>
<dbReference type="InterPro" id="IPR030842">
    <property type="entry name" value="TF_NusA_bacterial"/>
</dbReference>
<feature type="compositionally biased region" description="Basic residues" evidence="8">
    <location>
        <begin position="479"/>
        <end position="490"/>
    </location>
</feature>
<feature type="region of interest" description="Disordered" evidence="8">
    <location>
        <begin position="391"/>
        <end position="490"/>
    </location>
</feature>
<gene>
    <name evidence="7 10" type="primary">nusA</name>
    <name evidence="10" type="ORF">GQ588_05895</name>
</gene>
<dbReference type="InterPro" id="IPR058582">
    <property type="entry name" value="KH_NusA_2nd"/>
</dbReference>
<evidence type="ECO:0000256" key="1">
    <source>
        <dbReference type="ARBA" id="ARBA00022472"/>
    </source>
</evidence>
<keyword evidence="6 7" id="KW-0804">Transcription</keyword>
<dbReference type="PROSITE" id="PS50126">
    <property type="entry name" value="S1"/>
    <property type="match status" value="1"/>
</dbReference>
<comment type="similarity">
    <text evidence="7">Belongs to the NusA family.</text>
</comment>
<dbReference type="SMART" id="SM00322">
    <property type="entry name" value="KH"/>
    <property type="match status" value="2"/>
</dbReference>
<accession>A0A857DFZ6</accession>
<dbReference type="NCBIfam" id="TIGR01953">
    <property type="entry name" value="NusA"/>
    <property type="match status" value="1"/>
</dbReference>
<dbReference type="Gene3D" id="3.30.1480.10">
    <property type="entry name" value="NusA, N-terminal domain"/>
    <property type="match status" value="1"/>
</dbReference>
<dbReference type="InterPro" id="IPR012340">
    <property type="entry name" value="NA-bd_OB-fold"/>
</dbReference>
<name>A0A857DFZ6_9FIRM</name>
<dbReference type="Pfam" id="PF13184">
    <property type="entry name" value="KH_NusA_1st"/>
    <property type="match status" value="1"/>
</dbReference>
<dbReference type="RefSeq" id="WP_025205411.1">
    <property type="nucleotide sequence ID" value="NZ_CP046996.1"/>
</dbReference>
<dbReference type="GO" id="GO:0003700">
    <property type="term" value="F:DNA-binding transcription factor activity"/>
    <property type="evidence" value="ECO:0007669"/>
    <property type="project" value="InterPro"/>
</dbReference>
<evidence type="ECO:0000256" key="2">
    <source>
        <dbReference type="ARBA" id="ARBA00022490"/>
    </source>
</evidence>
<comment type="subunit">
    <text evidence="7">Monomer. Binds directly to the core enzyme of the DNA-dependent RNA polymerase and to nascent RNA.</text>
</comment>
<dbReference type="Proteomes" id="UP000430508">
    <property type="component" value="Chromosome"/>
</dbReference>
<comment type="function">
    <text evidence="7">Participates in both transcription termination and antitermination.</text>
</comment>
<evidence type="ECO:0000256" key="5">
    <source>
        <dbReference type="ARBA" id="ARBA00023015"/>
    </source>
</evidence>
<evidence type="ECO:0000256" key="4">
    <source>
        <dbReference type="ARBA" id="ARBA00022884"/>
    </source>
</evidence>
<dbReference type="InterPro" id="IPR009019">
    <property type="entry name" value="KH_sf_prok-type"/>
</dbReference>
<feature type="compositionally biased region" description="Acidic residues" evidence="8">
    <location>
        <begin position="391"/>
        <end position="443"/>
    </location>
</feature>
<keyword evidence="4 7" id="KW-0694">RNA-binding</keyword>
<dbReference type="InterPro" id="IPR013735">
    <property type="entry name" value="TF_NusA_N"/>
</dbReference>
<dbReference type="PROSITE" id="PS50084">
    <property type="entry name" value="KH_TYPE_1"/>
    <property type="match status" value="1"/>
</dbReference>
<keyword evidence="2 7" id="KW-0963">Cytoplasm</keyword>
<dbReference type="FunFam" id="2.40.50.140:FF:000058">
    <property type="entry name" value="Transcription termination/antitermination protein NusA"/>
    <property type="match status" value="1"/>
</dbReference>
<dbReference type="SUPFAM" id="SSF50249">
    <property type="entry name" value="Nucleic acid-binding proteins"/>
    <property type="match status" value="1"/>
</dbReference>
<evidence type="ECO:0000256" key="6">
    <source>
        <dbReference type="ARBA" id="ARBA00023163"/>
    </source>
</evidence>
<dbReference type="InterPro" id="IPR003029">
    <property type="entry name" value="S1_domain"/>
</dbReference>
<dbReference type="FunFam" id="3.30.300.20:FF:000002">
    <property type="entry name" value="Transcription termination/antitermination protein NusA"/>
    <property type="match status" value="1"/>
</dbReference>
<comment type="subcellular location">
    <subcellularLocation>
        <location evidence="7">Cytoplasm</location>
    </subcellularLocation>
</comment>
<reference evidence="10 11" key="1">
    <citation type="submission" date="2019-12" db="EMBL/GenBank/DDBJ databases">
        <title>Sequence classification of anaerobic respiratory reductive dehalogenases: First we see many, then we see few.</title>
        <authorList>
            <person name="Molenda O."/>
            <person name="Puentes Jacome L.A."/>
            <person name="Cao X."/>
            <person name="Nesbo C.L."/>
            <person name="Tang S."/>
            <person name="Morson N."/>
            <person name="Patron J."/>
            <person name="Lomheim L."/>
            <person name="Wishart D.S."/>
            <person name="Edwards E.A."/>
        </authorList>
    </citation>
    <scope>NUCLEOTIDE SEQUENCE [LARGE SCALE GENOMIC DNA]</scope>
    <source>
        <strain evidence="10 11">12DCA</strain>
    </source>
</reference>
<dbReference type="GO" id="GO:0005829">
    <property type="term" value="C:cytosol"/>
    <property type="evidence" value="ECO:0007669"/>
    <property type="project" value="TreeGrafter"/>
</dbReference>
<proteinExistence type="inferred from homology"/>
<dbReference type="GO" id="GO:0003723">
    <property type="term" value="F:RNA binding"/>
    <property type="evidence" value="ECO:0007669"/>
    <property type="project" value="UniProtKB-UniRule"/>
</dbReference>
<dbReference type="CDD" id="cd04455">
    <property type="entry name" value="S1_NusA"/>
    <property type="match status" value="1"/>
</dbReference>
<evidence type="ECO:0000313" key="11">
    <source>
        <dbReference type="Proteomes" id="UP000430508"/>
    </source>
</evidence>
<keyword evidence="5 7" id="KW-0805">Transcription regulation</keyword>
<dbReference type="SUPFAM" id="SSF69705">
    <property type="entry name" value="Transcription factor NusA, N-terminal domain"/>
    <property type="match status" value="1"/>
</dbReference>
<dbReference type="SUPFAM" id="SSF54814">
    <property type="entry name" value="Prokaryotic type KH domain (KH-domain type II)"/>
    <property type="match status" value="2"/>
</dbReference>
<dbReference type="SMART" id="SM00316">
    <property type="entry name" value="S1"/>
    <property type="match status" value="1"/>
</dbReference>
<dbReference type="InterPro" id="IPR025249">
    <property type="entry name" value="TF_NusA_KH_1st"/>
</dbReference>
<protein>
    <recommendedName>
        <fullName evidence="7">Transcription termination/antitermination protein NusA</fullName>
    </recommendedName>
</protein>
<dbReference type="InterPro" id="IPR004087">
    <property type="entry name" value="KH_dom"/>
</dbReference>
<evidence type="ECO:0000256" key="7">
    <source>
        <dbReference type="HAMAP-Rule" id="MF_00945"/>
    </source>
</evidence>
<dbReference type="CDD" id="cd02134">
    <property type="entry name" value="KH-II_NusA_rpt1"/>
    <property type="match status" value="1"/>
</dbReference>
<dbReference type="Pfam" id="PF08529">
    <property type="entry name" value="NusA_N"/>
    <property type="match status" value="1"/>
</dbReference>
<dbReference type="Gene3D" id="2.40.50.140">
    <property type="entry name" value="Nucleic acid-binding proteins"/>
    <property type="match status" value="1"/>
</dbReference>